<evidence type="ECO:0000256" key="4">
    <source>
        <dbReference type="ARBA" id="ARBA00022857"/>
    </source>
</evidence>
<evidence type="ECO:0000313" key="9">
    <source>
        <dbReference type="Proteomes" id="UP000824890"/>
    </source>
</evidence>
<keyword evidence="4" id="KW-0521">NADP</keyword>
<keyword evidence="9" id="KW-1185">Reference proteome</keyword>
<keyword evidence="7" id="KW-1133">Transmembrane helix</keyword>
<evidence type="ECO:0000256" key="1">
    <source>
        <dbReference type="ARBA" id="ARBA00004229"/>
    </source>
</evidence>
<evidence type="ECO:0000313" key="8">
    <source>
        <dbReference type="EMBL" id="KAH0881305.1"/>
    </source>
</evidence>
<sequence>MNALVTGNQRNRSLHTICASLLIHPLLKASGSGSIVFISSVAGVVSCSVGSIYGATKRAISQMARNLACE</sequence>
<keyword evidence="7" id="KW-0472">Membrane</keyword>
<feature type="transmembrane region" description="Helical" evidence="7">
    <location>
        <begin position="35"/>
        <end position="55"/>
    </location>
</feature>
<reference evidence="8 9" key="1">
    <citation type="submission" date="2021-05" db="EMBL/GenBank/DDBJ databases">
        <title>Genome Assembly of Synthetic Allotetraploid Brassica napus Reveals Homoeologous Exchanges between Subgenomes.</title>
        <authorList>
            <person name="Davis J.T."/>
        </authorList>
    </citation>
    <scope>NUCLEOTIDE SEQUENCE [LARGE SCALE GENOMIC DNA]</scope>
    <source>
        <strain evidence="9">cv. Da-Ae</strain>
        <tissue evidence="8">Seedling</tissue>
    </source>
</reference>
<dbReference type="PROSITE" id="PS00061">
    <property type="entry name" value="ADH_SHORT"/>
    <property type="match status" value="1"/>
</dbReference>
<dbReference type="PANTHER" id="PTHR42898:SF53">
    <property type="entry name" value="TROPINONE REDUCTASE"/>
    <property type="match status" value="1"/>
</dbReference>
<evidence type="ECO:0000256" key="6">
    <source>
        <dbReference type="ARBA" id="ARBA00025714"/>
    </source>
</evidence>
<proteinExistence type="inferred from homology"/>
<keyword evidence="2" id="KW-0150">Chloroplast</keyword>
<dbReference type="PANTHER" id="PTHR42898">
    <property type="entry name" value="TROPINONE REDUCTASE"/>
    <property type="match status" value="1"/>
</dbReference>
<evidence type="ECO:0000256" key="5">
    <source>
        <dbReference type="ARBA" id="ARBA00023002"/>
    </source>
</evidence>
<accession>A0ABQ7ZMQ1</accession>
<keyword evidence="5" id="KW-0560">Oxidoreductase</keyword>
<evidence type="ECO:0000256" key="2">
    <source>
        <dbReference type="ARBA" id="ARBA00022528"/>
    </source>
</evidence>
<protein>
    <recommendedName>
        <fullName evidence="10">3-oxoacyl-[acyl-carrier-protein] reductase</fullName>
    </recommendedName>
</protein>
<evidence type="ECO:0008006" key="10">
    <source>
        <dbReference type="Google" id="ProtNLM"/>
    </source>
</evidence>
<dbReference type="InterPro" id="IPR036291">
    <property type="entry name" value="NAD(P)-bd_dom_sf"/>
</dbReference>
<gene>
    <name evidence="8" type="ORF">HID58_068699</name>
</gene>
<dbReference type="InterPro" id="IPR045000">
    <property type="entry name" value="TR"/>
</dbReference>
<organism evidence="8 9">
    <name type="scientific">Brassica napus</name>
    <name type="common">Rape</name>
    <dbReference type="NCBI Taxonomy" id="3708"/>
    <lineage>
        <taxon>Eukaryota</taxon>
        <taxon>Viridiplantae</taxon>
        <taxon>Streptophyta</taxon>
        <taxon>Embryophyta</taxon>
        <taxon>Tracheophyta</taxon>
        <taxon>Spermatophyta</taxon>
        <taxon>Magnoliopsida</taxon>
        <taxon>eudicotyledons</taxon>
        <taxon>Gunneridae</taxon>
        <taxon>Pentapetalae</taxon>
        <taxon>rosids</taxon>
        <taxon>malvids</taxon>
        <taxon>Brassicales</taxon>
        <taxon>Brassicaceae</taxon>
        <taxon>Brassiceae</taxon>
        <taxon>Brassica</taxon>
    </lineage>
</organism>
<dbReference type="SUPFAM" id="SSF51735">
    <property type="entry name" value="NAD(P)-binding Rossmann-fold domains"/>
    <property type="match status" value="1"/>
</dbReference>
<comment type="subcellular location">
    <subcellularLocation>
        <location evidence="1">Plastid</location>
        <location evidence="1">Chloroplast</location>
    </subcellularLocation>
</comment>
<comment type="caution">
    <text evidence="8">The sequence shown here is derived from an EMBL/GenBank/DDBJ whole genome shotgun (WGS) entry which is preliminary data.</text>
</comment>
<dbReference type="Gene3D" id="3.40.50.720">
    <property type="entry name" value="NAD(P)-binding Rossmann-like Domain"/>
    <property type="match status" value="1"/>
</dbReference>
<dbReference type="InterPro" id="IPR002347">
    <property type="entry name" value="SDR_fam"/>
</dbReference>
<keyword evidence="3" id="KW-0934">Plastid</keyword>
<dbReference type="Proteomes" id="UP000824890">
    <property type="component" value="Unassembled WGS sequence"/>
</dbReference>
<evidence type="ECO:0000256" key="7">
    <source>
        <dbReference type="SAM" id="Phobius"/>
    </source>
</evidence>
<evidence type="ECO:0000256" key="3">
    <source>
        <dbReference type="ARBA" id="ARBA00022640"/>
    </source>
</evidence>
<dbReference type="EMBL" id="JAGKQM010000015">
    <property type="protein sequence ID" value="KAH0881305.1"/>
    <property type="molecule type" value="Genomic_DNA"/>
</dbReference>
<dbReference type="InterPro" id="IPR020904">
    <property type="entry name" value="Sc_DH/Rdtase_CS"/>
</dbReference>
<keyword evidence="7" id="KW-0812">Transmembrane</keyword>
<name>A0ABQ7ZMQ1_BRANA</name>
<dbReference type="Pfam" id="PF00106">
    <property type="entry name" value="adh_short"/>
    <property type="match status" value="1"/>
</dbReference>
<comment type="similarity">
    <text evidence="6">Belongs to the short-chain dehydrogenases/reductases (SDR) family. SDR65C subfamily.</text>
</comment>